<protein>
    <submittedName>
        <fullName evidence="13">TonB-dependent receptor plug</fullName>
    </submittedName>
</protein>
<dbReference type="InterPro" id="IPR000531">
    <property type="entry name" value="Beta-barrel_TonB"/>
</dbReference>
<evidence type="ECO:0000313" key="13">
    <source>
        <dbReference type="EMBL" id="SUV43531.1"/>
    </source>
</evidence>
<dbReference type="NCBIfam" id="TIGR04056">
    <property type="entry name" value="OMP_RagA_SusC"/>
    <property type="match status" value="1"/>
</dbReference>
<evidence type="ECO:0000256" key="6">
    <source>
        <dbReference type="ARBA" id="ARBA00023136"/>
    </source>
</evidence>
<gene>
    <name evidence="13" type="ORF">NCTC11155_02927</name>
</gene>
<dbReference type="InterPro" id="IPR008969">
    <property type="entry name" value="CarboxyPept-like_regulatory"/>
</dbReference>
<dbReference type="OrthoDB" id="778480at2"/>
<keyword evidence="3 8" id="KW-1134">Transmembrane beta strand</keyword>
<feature type="domain" description="TonB-dependent receptor plug" evidence="12">
    <location>
        <begin position="118"/>
        <end position="226"/>
    </location>
</feature>
<name>A0A380ZA25_9BACE</name>
<evidence type="ECO:0000256" key="10">
    <source>
        <dbReference type="SAM" id="SignalP"/>
    </source>
</evidence>
<comment type="similarity">
    <text evidence="8 9">Belongs to the TonB-dependent receptor family.</text>
</comment>
<dbReference type="InterPro" id="IPR036942">
    <property type="entry name" value="Beta-barrel_TonB_sf"/>
</dbReference>
<dbReference type="STRING" id="483216.BACEGG_03638"/>
<organism evidence="13 14">
    <name type="scientific">Bacteroides eggerthii</name>
    <dbReference type="NCBI Taxonomy" id="28111"/>
    <lineage>
        <taxon>Bacteria</taxon>
        <taxon>Pseudomonadati</taxon>
        <taxon>Bacteroidota</taxon>
        <taxon>Bacteroidia</taxon>
        <taxon>Bacteroidales</taxon>
        <taxon>Bacteroidaceae</taxon>
        <taxon>Bacteroides</taxon>
    </lineage>
</organism>
<keyword evidence="13" id="KW-0675">Receptor</keyword>
<evidence type="ECO:0000256" key="1">
    <source>
        <dbReference type="ARBA" id="ARBA00004571"/>
    </source>
</evidence>
<dbReference type="Gene3D" id="2.40.170.20">
    <property type="entry name" value="TonB-dependent receptor, beta-barrel domain"/>
    <property type="match status" value="1"/>
</dbReference>
<evidence type="ECO:0000256" key="8">
    <source>
        <dbReference type="PROSITE-ProRule" id="PRU01360"/>
    </source>
</evidence>
<keyword evidence="7 8" id="KW-0998">Cell outer membrane</keyword>
<keyword evidence="5 9" id="KW-0798">TonB box</keyword>
<keyword evidence="6 8" id="KW-0472">Membrane</keyword>
<keyword evidence="2 8" id="KW-0813">Transport</keyword>
<comment type="subcellular location">
    <subcellularLocation>
        <location evidence="1 8">Cell outer membrane</location>
        <topology evidence="1 8">Multi-pass membrane protein</topology>
    </subcellularLocation>
</comment>
<evidence type="ECO:0000259" key="12">
    <source>
        <dbReference type="Pfam" id="PF07715"/>
    </source>
</evidence>
<dbReference type="InterPro" id="IPR012910">
    <property type="entry name" value="Plug_dom"/>
</dbReference>
<dbReference type="Gene3D" id="2.60.40.1120">
    <property type="entry name" value="Carboxypeptidase-like, regulatory domain"/>
    <property type="match status" value="1"/>
</dbReference>
<keyword evidence="10" id="KW-0732">Signal</keyword>
<dbReference type="SUPFAM" id="SSF56935">
    <property type="entry name" value="Porins"/>
    <property type="match status" value="1"/>
</dbReference>
<keyword evidence="4 8" id="KW-0812">Transmembrane</keyword>
<sequence length="1095" mass="122986">MKKFLLALLALLVWVPMYAQDSRVTVGGTVIDADGMPVIGASVIVKEHPDIGTITDVNGEFSIKVPAPIKGQSLEVSFIGYTTQKIAIGTKTQFKVTLKEDTQLLNEVVVVGYGTQKKANLTGAVSTVDMGQAIGSRPVTDLTRGLQGAAPGLLVTSSSGDIGQAADIHIRGVDGSLNAQSRPLILLDNVEISDMMMVNPNDVESISVLKDAASASIYGARGTWGVILITTKKGEKGKPRLSYDNSFAWSSPVNCPEIADGDLGVEYMLAALRKTAPNTTQFNILGAYFDDTSVERIRQWKNLYGDKDLGDEMVYGRDYEIRNGHPYFYRPWDVNDFLNRASFQQKHNVSISGGGDKYSFFGSFGYLSQDGLVKITPESDNYTRFNGNMRIEVTPIKWLKIRGGLMYTHSDKRSPQFRLATAEKQANEYWYNFYRYPETYPYGYIDGQPLKNIRTELEQAHMNHKISDMSRFQVGTTLTFLKGWTADFDYTYVSTNGHNKRAATPISGINLWSDPTLTKWESSFFPAENWLRLDSSWSKRQVAKAYSTYDVKLGKHAIKLMVGMDAEYAKSESQYSRRYGLYDPTKPEFPLTDPANMDTNGSASHWSTLGFFGRVNYNLMDRYLFEFNIRRDGASKFSKNCRWDTFPSFSIGWLLSEEKWMERFKEITKMSFTKLRLSWGRIGNNNVGSHSYLSNIGNGRSDWWIGSTNPLSFGTPTVAATTLTWEPVETVDLGINAKFFDNSLDIEFDWFKRTTRDMAAAGEEVPLSLGASAPARNFGEMSTLGWELSIGYNKRLNKDWSINFQGSLSDQTTKITKHANKEVSIKEGGNIGVNYEGKIMGEIWGYETDRLFQESDFDGNNGEGNPIWYYGSNTPNQDALNTANSFHYGPGDVKYKDLNGDGKVDYGQGTNLDHGDMKVIGNTTPRYIFGLRAGFTWKDIDFSAFFQGVGKRDYWGTGPLVIPCFTKNEAVYQNQVTNYWTPDNPDAFYPTPRDAGANNHNGNWQPQTRYLLNMAYMRFKNLTIGYTLPKQWIQKVSLTSARIFVSGENLFTLDNLDVTIDPEIQQNSSATTDARSFGRTYPYFRTFSVGVQVKL</sequence>
<feature type="chain" id="PRO_5016690934" evidence="10">
    <location>
        <begin position="20"/>
        <end position="1095"/>
    </location>
</feature>
<dbReference type="NCBIfam" id="TIGR04057">
    <property type="entry name" value="SusC_RagA_signa"/>
    <property type="match status" value="1"/>
</dbReference>
<evidence type="ECO:0000313" key="14">
    <source>
        <dbReference type="Proteomes" id="UP000254424"/>
    </source>
</evidence>
<dbReference type="Pfam" id="PF13715">
    <property type="entry name" value="CarbopepD_reg_2"/>
    <property type="match status" value="1"/>
</dbReference>
<dbReference type="AlphaFoldDB" id="A0A380ZA25"/>
<evidence type="ECO:0000256" key="3">
    <source>
        <dbReference type="ARBA" id="ARBA00022452"/>
    </source>
</evidence>
<dbReference type="EMBL" id="UFSX01000002">
    <property type="protein sequence ID" value="SUV43531.1"/>
    <property type="molecule type" value="Genomic_DNA"/>
</dbReference>
<dbReference type="InterPro" id="IPR023996">
    <property type="entry name" value="TonB-dep_OMP_SusC/RagA"/>
</dbReference>
<dbReference type="Gene3D" id="2.170.130.10">
    <property type="entry name" value="TonB-dependent receptor, plug domain"/>
    <property type="match status" value="1"/>
</dbReference>
<accession>A0A380ZA25</accession>
<dbReference type="InterPro" id="IPR023997">
    <property type="entry name" value="TonB-dep_OMP_SusC/RagA_CS"/>
</dbReference>
<evidence type="ECO:0000256" key="5">
    <source>
        <dbReference type="ARBA" id="ARBA00023077"/>
    </source>
</evidence>
<dbReference type="Pfam" id="PF00593">
    <property type="entry name" value="TonB_dep_Rec_b-barrel"/>
    <property type="match status" value="1"/>
</dbReference>
<dbReference type="RefSeq" id="WP_004292241.1">
    <property type="nucleotide sequence ID" value="NZ_CABKNQ010000017.1"/>
</dbReference>
<feature type="signal peptide" evidence="10">
    <location>
        <begin position="1"/>
        <end position="19"/>
    </location>
</feature>
<reference evidence="13 14" key="1">
    <citation type="submission" date="2018-06" db="EMBL/GenBank/DDBJ databases">
        <authorList>
            <consortium name="Pathogen Informatics"/>
            <person name="Doyle S."/>
        </authorList>
    </citation>
    <scope>NUCLEOTIDE SEQUENCE [LARGE SCALE GENOMIC DNA]</scope>
    <source>
        <strain evidence="13 14">NCTC11155</strain>
    </source>
</reference>
<evidence type="ECO:0000256" key="2">
    <source>
        <dbReference type="ARBA" id="ARBA00022448"/>
    </source>
</evidence>
<dbReference type="GO" id="GO:0009279">
    <property type="term" value="C:cell outer membrane"/>
    <property type="evidence" value="ECO:0007669"/>
    <property type="project" value="UniProtKB-SubCell"/>
</dbReference>
<dbReference type="Proteomes" id="UP000254424">
    <property type="component" value="Unassembled WGS sequence"/>
</dbReference>
<dbReference type="GeneID" id="93069669"/>
<evidence type="ECO:0000259" key="11">
    <source>
        <dbReference type="Pfam" id="PF00593"/>
    </source>
</evidence>
<dbReference type="PROSITE" id="PS52016">
    <property type="entry name" value="TONB_DEPENDENT_REC_3"/>
    <property type="match status" value="1"/>
</dbReference>
<dbReference type="InterPro" id="IPR037066">
    <property type="entry name" value="Plug_dom_sf"/>
</dbReference>
<feature type="domain" description="TonB-dependent receptor-like beta-barrel" evidence="11">
    <location>
        <begin position="424"/>
        <end position="1050"/>
    </location>
</feature>
<evidence type="ECO:0000256" key="9">
    <source>
        <dbReference type="RuleBase" id="RU003357"/>
    </source>
</evidence>
<dbReference type="Pfam" id="PF07715">
    <property type="entry name" value="Plug"/>
    <property type="match status" value="1"/>
</dbReference>
<evidence type="ECO:0000256" key="4">
    <source>
        <dbReference type="ARBA" id="ARBA00022692"/>
    </source>
</evidence>
<dbReference type="InterPro" id="IPR039426">
    <property type="entry name" value="TonB-dep_rcpt-like"/>
</dbReference>
<proteinExistence type="inferred from homology"/>
<dbReference type="SUPFAM" id="SSF49464">
    <property type="entry name" value="Carboxypeptidase regulatory domain-like"/>
    <property type="match status" value="1"/>
</dbReference>
<evidence type="ECO:0000256" key="7">
    <source>
        <dbReference type="ARBA" id="ARBA00023237"/>
    </source>
</evidence>